<dbReference type="PANTHER" id="PTHR43386:SF25">
    <property type="entry name" value="PEPTIDE ABC TRANSPORTER PERMEASE PROTEIN"/>
    <property type="match status" value="1"/>
</dbReference>
<evidence type="ECO:0000256" key="5">
    <source>
        <dbReference type="ARBA" id="ARBA00022989"/>
    </source>
</evidence>
<dbReference type="PANTHER" id="PTHR43386">
    <property type="entry name" value="OLIGOPEPTIDE TRANSPORT SYSTEM PERMEASE PROTEIN APPC"/>
    <property type="match status" value="1"/>
</dbReference>
<dbReference type="Proteomes" id="UP000192903">
    <property type="component" value="Unassembled WGS sequence"/>
</dbReference>
<name>A0A1X7DX02_9HYPH</name>
<protein>
    <submittedName>
        <fullName evidence="9">Peptide/nickel transport system permease protein</fullName>
    </submittedName>
</protein>
<dbReference type="SUPFAM" id="SSF161098">
    <property type="entry name" value="MetI-like"/>
    <property type="match status" value="1"/>
</dbReference>
<feature type="transmembrane region" description="Helical" evidence="7">
    <location>
        <begin position="230"/>
        <end position="256"/>
    </location>
</feature>
<evidence type="ECO:0000313" key="10">
    <source>
        <dbReference type="Proteomes" id="UP000192903"/>
    </source>
</evidence>
<evidence type="ECO:0000256" key="1">
    <source>
        <dbReference type="ARBA" id="ARBA00004651"/>
    </source>
</evidence>
<dbReference type="InterPro" id="IPR035906">
    <property type="entry name" value="MetI-like_sf"/>
</dbReference>
<keyword evidence="6 7" id="KW-0472">Membrane</keyword>
<organism evidence="9 10">
    <name type="scientific">Xaviernesmea oryzae</name>
    <dbReference type="NCBI Taxonomy" id="464029"/>
    <lineage>
        <taxon>Bacteria</taxon>
        <taxon>Pseudomonadati</taxon>
        <taxon>Pseudomonadota</taxon>
        <taxon>Alphaproteobacteria</taxon>
        <taxon>Hyphomicrobiales</taxon>
        <taxon>Rhizobiaceae</taxon>
        <taxon>Rhizobium/Agrobacterium group</taxon>
        <taxon>Xaviernesmea</taxon>
    </lineage>
</organism>
<dbReference type="Gene3D" id="1.10.3720.10">
    <property type="entry name" value="MetI-like"/>
    <property type="match status" value="1"/>
</dbReference>
<dbReference type="RefSeq" id="WP_085421338.1">
    <property type="nucleotide sequence ID" value="NZ_FXAF01000004.1"/>
</dbReference>
<dbReference type="CDD" id="cd06261">
    <property type="entry name" value="TM_PBP2"/>
    <property type="match status" value="1"/>
</dbReference>
<dbReference type="InterPro" id="IPR050366">
    <property type="entry name" value="BP-dependent_transpt_permease"/>
</dbReference>
<dbReference type="AlphaFoldDB" id="A0A1X7DX02"/>
<dbReference type="EMBL" id="FXAF01000004">
    <property type="protein sequence ID" value="SMF23129.1"/>
    <property type="molecule type" value="Genomic_DNA"/>
</dbReference>
<evidence type="ECO:0000313" key="9">
    <source>
        <dbReference type="EMBL" id="SMF23129.1"/>
    </source>
</evidence>
<dbReference type="OrthoDB" id="9812701at2"/>
<comment type="subcellular location">
    <subcellularLocation>
        <location evidence="1 7">Cell membrane</location>
        <topology evidence="1 7">Multi-pass membrane protein</topology>
    </subcellularLocation>
</comment>
<evidence type="ECO:0000259" key="8">
    <source>
        <dbReference type="PROSITE" id="PS50928"/>
    </source>
</evidence>
<feature type="transmembrane region" description="Helical" evidence="7">
    <location>
        <begin position="68"/>
        <end position="91"/>
    </location>
</feature>
<keyword evidence="5 7" id="KW-1133">Transmembrane helix</keyword>
<keyword evidence="4 7" id="KW-0812">Transmembrane</keyword>
<dbReference type="GO" id="GO:0055085">
    <property type="term" value="P:transmembrane transport"/>
    <property type="evidence" value="ECO:0007669"/>
    <property type="project" value="InterPro"/>
</dbReference>
<evidence type="ECO:0000256" key="2">
    <source>
        <dbReference type="ARBA" id="ARBA00022448"/>
    </source>
</evidence>
<gene>
    <name evidence="9" type="ORF">SAMN02982989_0035</name>
</gene>
<dbReference type="InterPro" id="IPR000515">
    <property type="entry name" value="MetI-like"/>
</dbReference>
<keyword evidence="10" id="KW-1185">Reference proteome</keyword>
<comment type="similarity">
    <text evidence="7">Belongs to the binding-protein-dependent transport system permease family.</text>
</comment>
<feature type="domain" description="ABC transmembrane type-1" evidence="8">
    <location>
        <begin position="64"/>
        <end position="253"/>
    </location>
</feature>
<feature type="transmembrane region" description="Helical" evidence="7">
    <location>
        <begin position="177"/>
        <end position="210"/>
    </location>
</feature>
<reference evidence="10" key="1">
    <citation type="submission" date="2017-04" db="EMBL/GenBank/DDBJ databases">
        <authorList>
            <person name="Varghese N."/>
            <person name="Submissions S."/>
        </authorList>
    </citation>
    <scope>NUCLEOTIDE SEQUENCE [LARGE SCALE GENOMIC DNA]</scope>
    <source>
        <strain evidence="10">B4P</strain>
    </source>
</reference>
<evidence type="ECO:0000256" key="3">
    <source>
        <dbReference type="ARBA" id="ARBA00022475"/>
    </source>
</evidence>
<evidence type="ECO:0000256" key="6">
    <source>
        <dbReference type="ARBA" id="ARBA00023136"/>
    </source>
</evidence>
<sequence length="268" mass="27977">MKRILLPTLAGALVLFAIVGPCITPGDPLAQNIVARFAPVGTPGHLLGTDNFGRDVLARIAAGAQVELFTALASTVIALTLGVLIGVTAAYTRGLTEGVLMRGVDVMLSIPPLILALLVVAALGPSVPTLIGVLALLFTPGFARVAYGQTLSVRSRPFIQAALIFGAPRMSIIRGQILPNIIAPLLAQASLTIASAILVGSGLGFLGLGIRPPLPSWGGMVADGQRYLATHPMLMIVPGLFVVTTILTFSVLGDTLRELWDPRERRGR</sequence>
<evidence type="ECO:0000256" key="7">
    <source>
        <dbReference type="RuleBase" id="RU363032"/>
    </source>
</evidence>
<dbReference type="STRING" id="464029.SAMN02982989_0035"/>
<proteinExistence type="inferred from homology"/>
<accession>A0A1X7DX02</accession>
<keyword evidence="2 7" id="KW-0813">Transport</keyword>
<dbReference type="PROSITE" id="PS50928">
    <property type="entry name" value="ABC_TM1"/>
    <property type="match status" value="1"/>
</dbReference>
<keyword evidence="3" id="KW-1003">Cell membrane</keyword>
<dbReference type="Pfam" id="PF00528">
    <property type="entry name" value="BPD_transp_1"/>
    <property type="match status" value="1"/>
</dbReference>
<dbReference type="GO" id="GO:0005886">
    <property type="term" value="C:plasma membrane"/>
    <property type="evidence" value="ECO:0007669"/>
    <property type="project" value="UniProtKB-SubCell"/>
</dbReference>
<evidence type="ECO:0000256" key="4">
    <source>
        <dbReference type="ARBA" id="ARBA00022692"/>
    </source>
</evidence>